<reference evidence="2 3" key="1">
    <citation type="submission" date="2019-03" db="EMBL/GenBank/DDBJ databases">
        <title>Complete Genome Sequence of Paraburkholderia dipogonis ICMP 19430T, a Nitrogen-fixing Symbiont of the South African Invasive Legume Dipogon lignosus in New Zealand.</title>
        <authorList>
            <person name="De Meyer S.E."/>
        </authorList>
    </citation>
    <scope>NUCLEOTIDE SEQUENCE [LARGE SCALE GENOMIC DNA]</scope>
    <source>
        <strain evidence="2 3">ICMP 19430</strain>
    </source>
</reference>
<dbReference type="InterPro" id="IPR010732">
    <property type="entry name" value="T6SS_TssG-like"/>
</dbReference>
<feature type="compositionally biased region" description="Basic and acidic residues" evidence="1">
    <location>
        <begin position="91"/>
        <end position="109"/>
    </location>
</feature>
<accession>A0A4Y8MXN1</accession>
<name>A0A4Y8MXN1_9BURK</name>
<comment type="caution">
    <text evidence="2">The sequence shown here is derived from an EMBL/GenBank/DDBJ whole genome shotgun (WGS) entry which is preliminary data.</text>
</comment>
<protein>
    <submittedName>
        <fullName evidence="2">Type VI secretion system baseplate subunit TssG</fullName>
    </submittedName>
</protein>
<evidence type="ECO:0000313" key="2">
    <source>
        <dbReference type="EMBL" id="TFE42169.1"/>
    </source>
</evidence>
<feature type="compositionally biased region" description="Basic and acidic residues" evidence="1">
    <location>
        <begin position="71"/>
        <end position="80"/>
    </location>
</feature>
<dbReference type="NCBIfam" id="TIGR03347">
    <property type="entry name" value="VI_chp_1"/>
    <property type="match status" value="1"/>
</dbReference>
<sequence length="408" mass="44144">MEAMGADDRLPAAALIDRLIANPQGFDLFQAISLLERAVPHARALGRGNGAGEAVRLSGFVSLAFEPSDVHGVRRGESPRHPSARQSEPQDASHAHEHQHDHDRDRDRQTPAYTLSTPVLTLAGANGPLPMPFTELVLEGRARREFATADLLDIFNHRFLSFLYRSRKKHAPGLNWRSPHASALAACLDALSNLGLHGALRGPHEERLWMRHAGLLSAAPRSMTGLLALLSDRLGVPVRGMQFVGGWRQIDATDSLRLARVGSRAPRLGGHSVLGRRAWDQAAGIRIEFSDLSRERFAALLPGGRDHALAQWLIQCYVQQDFDVEFVLKLTPQRVSCALGGPHAARLGWTSWVAGGQQSAQDDGASLNAARTNATTSARGTTAVAPAPVRLALRAAGQPSRHYEGCSA</sequence>
<dbReference type="Pfam" id="PF06996">
    <property type="entry name" value="T6SS_TssG"/>
    <property type="match status" value="1"/>
</dbReference>
<dbReference type="PANTHER" id="PTHR35564:SF4">
    <property type="entry name" value="CYTOPLASMIC PROTEIN"/>
    <property type="match status" value="1"/>
</dbReference>
<evidence type="ECO:0000256" key="1">
    <source>
        <dbReference type="SAM" id="MobiDB-lite"/>
    </source>
</evidence>
<dbReference type="AlphaFoldDB" id="A0A4Y8MXN1"/>
<dbReference type="Proteomes" id="UP000297385">
    <property type="component" value="Unassembled WGS sequence"/>
</dbReference>
<proteinExistence type="predicted"/>
<evidence type="ECO:0000313" key="3">
    <source>
        <dbReference type="Proteomes" id="UP000297385"/>
    </source>
</evidence>
<feature type="region of interest" description="Disordered" evidence="1">
    <location>
        <begin position="71"/>
        <end position="109"/>
    </location>
</feature>
<dbReference type="RefSeq" id="WP_134465436.1">
    <property type="nucleotide sequence ID" value="NZ_JBHMFL010000155.1"/>
</dbReference>
<dbReference type="GeneID" id="97304700"/>
<organism evidence="2 3">
    <name type="scientific">Paraburkholderia dipogonis</name>
    <dbReference type="NCBI Taxonomy" id="1211383"/>
    <lineage>
        <taxon>Bacteria</taxon>
        <taxon>Pseudomonadati</taxon>
        <taxon>Pseudomonadota</taxon>
        <taxon>Betaproteobacteria</taxon>
        <taxon>Burkholderiales</taxon>
        <taxon>Burkholderiaceae</taxon>
        <taxon>Paraburkholderia</taxon>
    </lineage>
</organism>
<gene>
    <name evidence="2" type="primary">tssG</name>
    <name evidence="2" type="ORF">E2553_36830</name>
</gene>
<dbReference type="PANTHER" id="PTHR35564">
    <property type="match status" value="1"/>
</dbReference>
<dbReference type="EMBL" id="SNVI01000002">
    <property type="protein sequence ID" value="TFE42169.1"/>
    <property type="molecule type" value="Genomic_DNA"/>
</dbReference>